<reference evidence="6" key="3">
    <citation type="submission" date="2025-09" db="UniProtKB">
        <authorList>
            <consortium name="Ensembl"/>
        </authorList>
    </citation>
    <scope>IDENTIFICATION</scope>
</reference>
<dbReference type="Ensembl" id="ENSAPET00000005605.1">
    <property type="protein sequence ID" value="ENSAPEP00000005463.1"/>
    <property type="gene ID" value="ENSAPEG00000003905.1"/>
</dbReference>
<keyword evidence="3" id="KW-0597">Phosphoprotein</keyword>
<dbReference type="STRING" id="161767.ENSAPEP00000005463"/>
<dbReference type="InterPro" id="IPR052385">
    <property type="entry name" value="Obscurin/Obscurin-like_Reg"/>
</dbReference>
<dbReference type="PANTHER" id="PTHR35971">
    <property type="entry name" value="SI:DKEY-31G6.6"/>
    <property type="match status" value="1"/>
</dbReference>
<evidence type="ECO:0000259" key="5">
    <source>
        <dbReference type="PROSITE" id="PS50835"/>
    </source>
</evidence>
<feature type="domain" description="Ig-like" evidence="5">
    <location>
        <begin position="235"/>
        <end position="317"/>
    </location>
</feature>
<evidence type="ECO:0000256" key="3">
    <source>
        <dbReference type="ARBA" id="ARBA00022553"/>
    </source>
</evidence>
<dbReference type="OMA" id="DICIEDS"/>
<organism evidence="6 7">
    <name type="scientific">Amphiprion percula</name>
    <name type="common">Orange clownfish</name>
    <name type="synonym">Lutjanus percula</name>
    <dbReference type="NCBI Taxonomy" id="161767"/>
    <lineage>
        <taxon>Eukaryota</taxon>
        <taxon>Metazoa</taxon>
        <taxon>Chordata</taxon>
        <taxon>Craniata</taxon>
        <taxon>Vertebrata</taxon>
        <taxon>Euteleostomi</taxon>
        <taxon>Actinopterygii</taxon>
        <taxon>Neopterygii</taxon>
        <taxon>Teleostei</taxon>
        <taxon>Neoteleostei</taxon>
        <taxon>Acanthomorphata</taxon>
        <taxon>Ovalentaria</taxon>
        <taxon>Pomacentridae</taxon>
        <taxon>Amphiprion</taxon>
    </lineage>
</organism>
<dbReference type="Proteomes" id="UP000265080">
    <property type="component" value="Chromosome 2"/>
</dbReference>
<dbReference type="AlphaFoldDB" id="A0A3P8RXS8"/>
<protein>
    <recommendedName>
        <fullName evidence="5">Ig-like domain-containing protein</fullName>
    </recommendedName>
</protein>
<dbReference type="CDD" id="cd00096">
    <property type="entry name" value="Ig"/>
    <property type="match status" value="1"/>
</dbReference>
<dbReference type="FunFam" id="2.60.40.10:FF:000228">
    <property type="entry name" value="obscurin isoform X4"/>
    <property type="match status" value="1"/>
</dbReference>
<dbReference type="InterPro" id="IPR036179">
    <property type="entry name" value="Ig-like_dom_sf"/>
</dbReference>
<dbReference type="InterPro" id="IPR007110">
    <property type="entry name" value="Ig-like_dom"/>
</dbReference>
<reference evidence="6 7" key="1">
    <citation type="submission" date="2018-03" db="EMBL/GenBank/DDBJ databases">
        <title>Finding Nemo's genes: A chromosome-scale reference assembly of the genome of the orange clownfish Amphiprion percula.</title>
        <authorList>
            <person name="Lehmann R."/>
        </authorList>
    </citation>
    <scope>NUCLEOTIDE SEQUENCE</scope>
</reference>
<dbReference type="SMART" id="SM00409">
    <property type="entry name" value="IG"/>
    <property type="match status" value="3"/>
</dbReference>
<feature type="domain" description="Ig-like" evidence="5">
    <location>
        <begin position="146"/>
        <end position="230"/>
    </location>
</feature>
<dbReference type="GeneTree" id="ENSGT00940000168428"/>
<evidence type="ECO:0000313" key="6">
    <source>
        <dbReference type="Ensembl" id="ENSAPEP00000005463.1"/>
    </source>
</evidence>
<name>A0A3P8RXS8_AMPPE</name>
<dbReference type="Pfam" id="PF07679">
    <property type="entry name" value="I-set"/>
    <property type="match status" value="3"/>
</dbReference>
<keyword evidence="7" id="KW-1185">Reference proteome</keyword>
<evidence type="ECO:0000256" key="1">
    <source>
        <dbReference type="ARBA" id="ARBA00004496"/>
    </source>
</evidence>
<dbReference type="SUPFAM" id="SSF48726">
    <property type="entry name" value="Immunoglobulin"/>
    <property type="match status" value="3"/>
</dbReference>
<dbReference type="PANTHER" id="PTHR35971:SF5">
    <property type="entry name" value="OBSCURIN LIKE CYTOSKELETAL ADAPTOR 1"/>
    <property type="match status" value="1"/>
</dbReference>
<feature type="domain" description="Ig-like" evidence="5">
    <location>
        <begin position="42"/>
        <end position="126"/>
    </location>
</feature>
<dbReference type="InterPro" id="IPR013098">
    <property type="entry name" value="Ig_I-set"/>
</dbReference>
<proteinExistence type="predicted"/>
<dbReference type="InterPro" id="IPR013783">
    <property type="entry name" value="Ig-like_fold"/>
</dbReference>
<keyword evidence="4" id="KW-1015">Disulfide bond</keyword>
<evidence type="ECO:0000313" key="7">
    <source>
        <dbReference type="Proteomes" id="UP000265080"/>
    </source>
</evidence>
<dbReference type="SMART" id="SM00408">
    <property type="entry name" value="IGc2"/>
    <property type="match status" value="3"/>
</dbReference>
<dbReference type="InterPro" id="IPR003598">
    <property type="entry name" value="Ig_sub2"/>
</dbReference>
<evidence type="ECO:0000256" key="2">
    <source>
        <dbReference type="ARBA" id="ARBA00022490"/>
    </source>
</evidence>
<dbReference type="FunFam" id="2.60.40.10:FF:000707">
    <property type="entry name" value="Obscurin, cytoskeletal calmodulin and titin-interacting RhoGEF"/>
    <property type="match status" value="1"/>
</dbReference>
<dbReference type="PROSITE" id="PS50835">
    <property type="entry name" value="IG_LIKE"/>
    <property type="match status" value="3"/>
</dbReference>
<sequence>RRRRAAEERRQIPDEEEGYLSHLIEYLSCLKHFFLCSSPERPVKFLQELKNIQVQEGNGVSLCCQLSRPGFPVLWRKGDDVLSSGEKYQMKQNDSRVELLIRKSLPEDSGTYSCICEDVKTTATIIITGQTFSYCNDPLRFSPELPPFFQEELQSVEAEEGASASLYCELSKLGVPIQWKKNRQPLRNSRKYEMRQDGCFLQLRIRDLRLEDSDRYSCQAGNTETTATVTVTELPPFFKEDLKGVDVEEGGSASLCCEVSKPGVSVQWKKNRLSLRASRKYEMKQDGCFLELNIKNVTPEDSGNYTCQAGAAETTAGLLCWFWKVNRITT</sequence>
<evidence type="ECO:0000256" key="4">
    <source>
        <dbReference type="ARBA" id="ARBA00023157"/>
    </source>
</evidence>
<reference evidence="6" key="2">
    <citation type="submission" date="2025-08" db="UniProtKB">
        <authorList>
            <consortium name="Ensembl"/>
        </authorList>
    </citation>
    <scope>IDENTIFICATION</scope>
</reference>
<keyword evidence="2" id="KW-0963">Cytoplasm</keyword>
<dbReference type="Gene3D" id="2.60.40.10">
    <property type="entry name" value="Immunoglobulins"/>
    <property type="match status" value="3"/>
</dbReference>
<dbReference type="GO" id="GO:0005737">
    <property type="term" value="C:cytoplasm"/>
    <property type="evidence" value="ECO:0007669"/>
    <property type="project" value="UniProtKB-SubCell"/>
</dbReference>
<dbReference type="InterPro" id="IPR003599">
    <property type="entry name" value="Ig_sub"/>
</dbReference>
<comment type="subcellular location">
    <subcellularLocation>
        <location evidence="1">Cytoplasm</location>
    </subcellularLocation>
</comment>
<accession>A0A3P8RXS8</accession>